<proteinExistence type="predicted"/>
<protein>
    <submittedName>
        <fullName evidence="1">Uncharacterized protein</fullName>
    </submittedName>
</protein>
<organism evidence="1">
    <name type="scientific">Candidatus Kentrum eta</name>
    <dbReference type="NCBI Taxonomy" id="2126337"/>
    <lineage>
        <taxon>Bacteria</taxon>
        <taxon>Pseudomonadati</taxon>
        <taxon>Pseudomonadota</taxon>
        <taxon>Gammaproteobacteria</taxon>
        <taxon>Candidatus Kentrum</taxon>
    </lineage>
</organism>
<dbReference type="EMBL" id="CAADFG010000073">
    <property type="protein sequence ID" value="VFJ94573.1"/>
    <property type="molecule type" value="Genomic_DNA"/>
</dbReference>
<dbReference type="AlphaFoldDB" id="A0A450UPU4"/>
<evidence type="ECO:0000313" key="2">
    <source>
        <dbReference type="EMBL" id="VFJ95572.1"/>
    </source>
</evidence>
<dbReference type="EMBL" id="CAADFJ010000072">
    <property type="protein sequence ID" value="VFK01785.1"/>
    <property type="molecule type" value="Genomic_DNA"/>
</dbReference>
<evidence type="ECO:0000313" key="1">
    <source>
        <dbReference type="EMBL" id="VFJ94573.1"/>
    </source>
</evidence>
<accession>A0A450UPU4</accession>
<name>A0A450UPU4_9GAMM</name>
<reference evidence="1" key="1">
    <citation type="submission" date="2019-02" db="EMBL/GenBank/DDBJ databases">
        <authorList>
            <person name="Gruber-Vodicka R. H."/>
            <person name="Seah K. B. B."/>
        </authorList>
    </citation>
    <scope>NUCLEOTIDE SEQUENCE</scope>
    <source>
        <strain evidence="3">BECK_SA2B12</strain>
        <strain evidence="1">BECK_SA2B15</strain>
        <strain evidence="2">BECK_SA2B20</strain>
    </source>
</reference>
<gene>
    <name evidence="1" type="ORF">BECKH772A_GA0070896_1007314</name>
    <name evidence="2" type="ORF">BECKH772B_GA0070898_1007714</name>
    <name evidence="3" type="ORF">BECKH772C_GA0070978_1007214</name>
</gene>
<dbReference type="EMBL" id="CAADFI010000077">
    <property type="protein sequence ID" value="VFJ95572.1"/>
    <property type="molecule type" value="Genomic_DNA"/>
</dbReference>
<sequence>MYFTQILPILITGIFAVAMTNRLMTIPPPFRQAVVDAILIRIHQNSRYNRRTNHGADSFLFHILHHLNGDLSATLNHPEYRGFLFIQRTASATTFQTVPSTFTVFSRTLSGCPLCPAST</sequence>
<evidence type="ECO:0000313" key="3">
    <source>
        <dbReference type="EMBL" id="VFK01785.1"/>
    </source>
</evidence>